<dbReference type="GeneID" id="90532051"/>
<feature type="transmembrane region" description="Helical" evidence="5">
    <location>
        <begin position="49"/>
        <end position="68"/>
    </location>
</feature>
<evidence type="ECO:0000259" key="6">
    <source>
        <dbReference type="Pfam" id="PF12698"/>
    </source>
</evidence>
<dbReference type="InterPro" id="IPR051784">
    <property type="entry name" value="Nod_factor_ABC_transporter"/>
</dbReference>
<dbReference type="InterPro" id="IPR013525">
    <property type="entry name" value="ABC2_TM"/>
</dbReference>
<sequence length="238" mass="25834">MKAFLYGTALQWRLDLRSKSLLITCYVVPLLFYALMGGIFTSINPESKATLIQSMTVMGVSMGALIGLPPSLVEHYGSDVKKMYSANGVPLYLGILSMSLSAFLHLLIMCGVITLTAPFVFDASLPRNLPLYFGSLAVFLAVSLSAGCALGLCVKSQAKLTMISQLLFLPSIMLSGILFPISLLPRFLASAGKIFPAAWGYRLMTEEGVYWQNLLPLAVLLSAAVLLCTLLLKRLQKE</sequence>
<dbReference type="PANTHER" id="PTHR43229:SF6">
    <property type="entry name" value="ABC-TYPE MULTIDRUG TRANSPORT SYSTEM, PERMEASE COMPONENT"/>
    <property type="match status" value="1"/>
</dbReference>
<organism evidence="7 8">
    <name type="scientific">Neglectibacter timonensis</name>
    <dbReference type="NCBI Taxonomy" id="1776382"/>
    <lineage>
        <taxon>Bacteria</taxon>
        <taxon>Bacillati</taxon>
        <taxon>Bacillota</taxon>
        <taxon>Clostridia</taxon>
        <taxon>Eubacteriales</taxon>
        <taxon>Oscillospiraceae</taxon>
        <taxon>Neglectibacter</taxon>
    </lineage>
</organism>
<comment type="subcellular location">
    <subcellularLocation>
        <location evidence="1">Membrane</location>
        <topology evidence="1">Multi-pass membrane protein</topology>
    </subcellularLocation>
</comment>
<feature type="transmembrane region" description="Helical" evidence="5">
    <location>
        <begin position="166"/>
        <end position="189"/>
    </location>
</feature>
<dbReference type="Pfam" id="PF12698">
    <property type="entry name" value="ABC2_membrane_3"/>
    <property type="match status" value="1"/>
</dbReference>
<gene>
    <name evidence="7" type="ORF">NE695_12890</name>
</gene>
<protein>
    <submittedName>
        <fullName evidence="7">ABC transporter permease</fullName>
    </submittedName>
</protein>
<proteinExistence type="predicted"/>
<keyword evidence="4 5" id="KW-0472">Membrane</keyword>
<dbReference type="EMBL" id="JANFZH010000031">
    <property type="protein sequence ID" value="MCQ4840804.1"/>
    <property type="molecule type" value="Genomic_DNA"/>
</dbReference>
<evidence type="ECO:0000256" key="1">
    <source>
        <dbReference type="ARBA" id="ARBA00004141"/>
    </source>
</evidence>
<feature type="transmembrane region" description="Helical" evidence="5">
    <location>
        <begin position="131"/>
        <end position="154"/>
    </location>
</feature>
<reference evidence="7 8" key="1">
    <citation type="submission" date="2022-06" db="EMBL/GenBank/DDBJ databases">
        <title>Isolation of gut microbiota from human fecal samples.</title>
        <authorList>
            <person name="Pamer E.G."/>
            <person name="Barat B."/>
            <person name="Waligurski E."/>
            <person name="Medina S."/>
            <person name="Paddock L."/>
            <person name="Mostad J."/>
        </authorList>
    </citation>
    <scope>NUCLEOTIDE SEQUENCE [LARGE SCALE GENOMIC DNA]</scope>
    <source>
        <strain evidence="7 8">DFI.9.73</strain>
    </source>
</reference>
<feature type="transmembrane region" description="Helical" evidence="5">
    <location>
        <begin position="21"/>
        <end position="43"/>
    </location>
</feature>
<feature type="transmembrane region" description="Helical" evidence="5">
    <location>
        <begin position="89"/>
        <end position="119"/>
    </location>
</feature>
<accession>A0ABT1S1I7</accession>
<feature type="transmembrane region" description="Helical" evidence="5">
    <location>
        <begin position="209"/>
        <end position="232"/>
    </location>
</feature>
<evidence type="ECO:0000256" key="2">
    <source>
        <dbReference type="ARBA" id="ARBA00022692"/>
    </source>
</evidence>
<dbReference type="PANTHER" id="PTHR43229">
    <property type="entry name" value="NODULATION PROTEIN J"/>
    <property type="match status" value="1"/>
</dbReference>
<dbReference type="Proteomes" id="UP001524473">
    <property type="component" value="Unassembled WGS sequence"/>
</dbReference>
<evidence type="ECO:0000256" key="5">
    <source>
        <dbReference type="SAM" id="Phobius"/>
    </source>
</evidence>
<dbReference type="RefSeq" id="WP_066862889.1">
    <property type="nucleotide sequence ID" value="NZ_CABKVV010000013.1"/>
</dbReference>
<evidence type="ECO:0000256" key="3">
    <source>
        <dbReference type="ARBA" id="ARBA00022989"/>
    </source>
</evidence>
<name>A0ABT1S1I7_9FIRM</name>
<keyword evidence="8" id="KW-1185">Reference proteome</keyword>
<keyword evidence="2 5" id="KW-0812">Transmembrane</keyword>
<evidence type="ECO:0000313" key="8">
    <source>
        <dbReference type="Proteomes" id="UP001524473"/>
    </source>
</evidence>
<evidence type="ECO:0000256" key="4">
    <source>
        <dbReference type="ARBA" id="ARBA00023136"/>
    </source>
</evidence>
<keyword evidence="3 5" id="KW-1133">Transmembrane helix</keyword>
<comment type="caution">
    <text evidence="7">The sequence shown here is derived from an EMBL/GenBank/DDBJ whole genome shotgun (WGS) entry which is preliminary data.</text>
</comment>
<evidence type="ECO:0000313" key="7">
    <source>
        <dbReference type="EMBL" id="MCQ4840804.1"/>
    </source>
</evidence>
<feature type="domain" description="ABC-2 type transporter transmembrane" evidence="6">
    <location>
        <begin position="53"/>
        <end position="231"/>
    </location>
</feature>